<keyword evidence="2" id="KW-1185">Reference proteome</keyword>
<comment type="caution">
    <text evidence="1">The sequence shown here is derived from an EMBL/GenBank/DDBJ whole genome shotgun (WGS) entry which is preliminary data.</text>
</comment>
<proteinExistence type="predicted"/>
<dbReference type="EMBL" id="PQXH01000252">
    <property type="protein sequence ID" value="TGO07700.1"/>
    <property type="molecule type" value="Genomic_DNA"/>
</dbReference>
<sequence>MSASKGLQPSSLPLRHMVQLAHALLPLDSAANGGCEPGQVTEYLVGEFGSLLTKACEEEDGPRKNILASDFSAPMVELLRERFEEREGGAGGKCGLGEGMGGSV</sequence>
<reference evidence="1 2" key="1">
    <citation type="submission" date="2017-12" db="EMBL/GenBank/DDBJ databases">
        <title>Comparative genomics of Botrytis spp.</title>
        <authorList>
            <person name="Valero-Jimenez C.A."/>
            <person name="Tapia P."/>
            <person name="Veloso J."/>
            <person name="Silva-Moreno E."/>
            <person name="Staats M."/>
            <person name="Valdes J.H."/>
            <person name="Van Kan J.A.L."/>
        </authorList>
    </citation>
    <scope>NUCLEOTIDE SEQUENCE [LARGE SCALE GENOMIC DNA]</scope>
    <source>
        <strain evidence="1 2">Bt9001</strain>
    </source>
</reference>
<dbReference type="AlphaFoldDB" id="A0A4Z1E8G8"/>
<protein>
    <submittedName>
        <fullName evidence="1">Uncharacterized protein</fullName>
    </submittedName>
</protein>
<dbReference type="OrthoDB" id="3550189at2759"/>
<organism evidence="1 2">
    <name type="scientific">Botrytis tulipae</name>
    <dbReference type="NCBI Taxonomy" id="87230"/>
    <lineage>
        <taxon>Eukaryota</taxon>
        <taxon>Fungi</taxon>
        <taxon>Dikarya</taxon>
        <taxon>Ascomycota</taxon>
        <taxon>Pezizomycotina</taxon>
        <taxon>Leotiomycetes</taxon>
        <taxon>Helotiales</taxon>
        <taxon>Sclerotiniaceae</taxon>
        <taxon>Botrytis</taxon>
    </lineage>
</organism>
<name>A0A4Z1E8G8_9HELO</name>
<evidence type="ECO:0000313" key="1">
    <source>
        <dbReference type="EMBL" id="TGO07700.1"/>
    </source>
</evidence>
<evidence type="ECO:0000313" key="2">
    <source>
        <dbReference type="Proteomes" id="UP000297777"/>
    </source>
</evidence>
<gene>
    <name evidence="1" type="ORF">BTUL_0252g00010</name>
</gene>
<dbReference type="Proteomes" id="UP000297777">
    <property type="component" value="Unassembled WGS sequence"/>
</dbReference>
<accession>A0A4Z1E8G8</accession>